<comment type="caution">
    <text evidence="2">The sequence shown here is derived from an EMBL/GenBank/DDBJ whole genome shotgun (WGS) entry which is preliminary data.</text>
</comment>
<keyword evidence="3" id="KW-1185">Reference proteome</keyword>
<proteinExistence type="predicted"/>
<sequence>MEPDLTITVASAIHLVHIDSICCTIAESAQVRGTGISGRSPAYLRQKMLDGKAVIATLPMGQWVGFAYLDVWENGQFVSHSGLIVDPDYRRHGVAQQVKQALFRLSRQLFPGAKLFSITTGQAVMNLNTQLGFRPVAFGELPQDERFWNQCSSCQNCDILARTARKYCLCTGMLYEPNAPEKAA</sequence>
<dbReference type="CDD" id="cd04301">
    <property type="entry name" value="NAT_SF"/>
    <property type="match status" value="1"/>
</dbReference>
<keyword evidence="2" id="KW-0808">Transferase</keyword>
<accession>A0A6M0IP63</accession>
<dbReference type="Proteomes" id="UP000477386">
    <property type="component" value="Unassembled WGS sequence"/>
</dbReference>
<dbReference type="SUPFAM" id="SSF55729">
    <property type="entry name" value="Acyl-CoA N-acyltransferases (Nat)"/>
    <property type="match status" value="1"/>
</dbReference>
<dbReference type="Pfam" id="PF00583">
    <property type="entry name" value="Acetyltransf_1"/>
    <property type="match status" value="1"/>
</dbReference>
<feature type="domain" description="N-acetyltransferase" evidence="1">
    <location>
        <begin position="57"/>
        <end position="127"/>
    </location>
</feature>
<evidence type="ECO:0000313" key="3">
    <source>
        <dbReference type="Proteomes" id="UP000477386"/>
    </source>
</evidence>
<dbReference type="RefSeq" id="WP_164041628.1">
    <property type="nucleotide sequence ID" value="NZ_JAAGNZ010000002.1"/>
</dbReference>
<name>A0A6M0IP63_9BACT</name>
<gene>
    <name evidence="2" type="ORF">GK091_19855</name>
</gene>
<evidence type="ECO:0000313" key="2">
    <source>
        <dbReference type="EMBL" id="NEU69151.1"/>
    </source>
</evidence>
<dbReference type="AlphaFoldDB" id="A0A6M0IP63"/>
<dbReference type="EMBL" id="JAAGNZ010000002">
    <property type="protein sequence ID" value="NEU69151.1"/>
    <property type="molecule type" value="Genomic_DNA"/>
</dbReference>
<dbReference type="InterPro" id="IPR016181">
    <property type="entry name" value="Acyl_CoA_acyltransferase"/>
</dbReference>
<dbReference type="GO" id="GO:0016747">
    <property type="term" value="F:acyltransferase activity, transferring groups other than amino-acyl groups"/>
    <property type="evidence" value="ECO:0007669"/>
    <property type="project" value="InterPro"/>
</dbReference>
<organism evidence="2 3">
    <name type="scientific">Spirosoma agri</name>
    <dbReference type="NCBI Taxonomy" id="1987381"/>
    <lineage>
        <taxon>Bacteria</taxon>
        <taxon>Pseudomonadati</taxon>
        <taxon>Bacteroidota</taxon>
        <taxon>Cytophagia</taxon>
        <taxon>Cytophagales</taxon>
        <taxon>Cytophagaceae</taxon>
        <taxon>Spirosoma</taxon>
    </lineage>
</organism>
<evidence type="ECO:0000259" key="1">
    <source>
        <dbReference type="Pfam" id="PF00583"/>
    </source>
</evidence>
<dbReference type="Gene3D" id="3.40.630.30">
    <property type="match status" value="1"/>
</dbReference>
<reference evidence="2 3" key="1">
    <citation type="submission" date="2020-02" db="EMBL/GenBank/DDBJ databases">
        <title>Draft genome sequence of two Spirosoma agri KCTC 52727 and Spirosoma terrae KCTC 52035.</title>
        <authorList>
            <person name="Rojas J."/>
            <person name="Ambika Manirajan B."/>
            <person name="Ratering S."/>
            <person name="Suarez C."/>
            <person name="Schnell S."/>
        </authorList>
    </citation>
    <scope>NUCLEOTIDE SEQUENCE [LARGE SCALE GENOMIC DNA]</scope>
    <source>
        <strain evidence="2 3">KCTC 52727</strain>
    </source>
</reference>
<dbReference type="InterPro" id="IPR000182">
    <property type="entry name" value="GNAT_dom"/>
</dbReference>
<protein>
    <submittedName>
        <fullName evidence="2">GNAT family N-acetyltransferase</fullName>
    </submittedName>
</protein>